<dbReference type="Pfam" id="PF00464">
    <property type="entry name" value="SHMT"/>
    <property type="match status" value="1"/>
</dbReference>
<evidence type="ECO:0000256" key="6">
    <source>
        <dbReference type="PIRSR" id="PIRSR000412-50"/>
    </source>
</evidence>
<dbReference type="PANTHER" id="PTHR11680">
    <property type="entry name" value="SERINE HYDROXYMETHYLTRANSFERASE"/>
    <property type="match status" value="1"/>
</dbReference>
<evidence type="ECO:0000256" key="3">
    <source>
        <dbReference type="ARBA" id="ARBA00022563"/>
    </source>
</evidence>
<evidence type="ECO:0000259" key="7">
    <source>
        <dbReference type="Pfam" id="PF00464"/>
    </source>
</evidence>
<comment type="similarity">
    <text evidence="2">Belongs to the SHMT family.</text>
</comment>
<dbReference type="GO" id="GO:0032259">
    <property type="term" value="P:methylation"/>
    <property type="evidence" value="ECO:0007669"/>
    <property type="project" value="UniProtKB-KW"/>
</dbReference>
<evidence type="ECO:0000313" key="8">
    <source>
        <dbReference type="EMBL" id="OGM81204.1"/>
    </source>
</evidence>
<proteinExistence type="inferred from homology"/>
<evidence type="ECO:0000256" key="5">
    <source>
        <dbReference type="ARBA" id="ARBA00022898"/>
    </source>
</evidence>
<keyword evidence="5 6" id="KW-0663">Pyridoxal phosphate</keyword>
<sequence>NVQPYSGSPANAAVYMGLLEPKDTIMGLALASGGHLTHGHPKITFSGKYFNSVQYGVDKNGFIDYKDLARLARKHKPKLIVAGTTAYPRILDWKRFAKIADSVGAILMADIAHIAGLVVAGAHPSPVPYAHVVTTTTHKTLRGPRGALIMVTKKGLRRDPDMAKKIDRAVFPGLQGGPHNHQTAAIAVCLNEATSAAFKNYGRKVVENAKVLASELMRSGFDLVSGGSDNHLMLVDLRSKNVLGKPTAELLEEAGIIVNYNAIPNDPNPPMNPSGLRIGTPALTSRGMGVSEMKKIAGWINEVVGNPKSAKKVKEEVKKLCKRFPVL</sequence>
<gene>
    <name evidence="8" type="primary">glyA</name>
    <name evidence="8" type="ORF">A2361_02560</name>
</gene>
<evidence type="ECO:0000313" key="9">
    <source>
        <dbReference type="Proteomes" id="UP000178848"/>
    </source>
</evidence>
<dbReference type="CDD" id="cd00378">
    <property type="entry name" value="SHMT"/>
    <property type="match status" value="1"/>
</dbReference>
<keyword evidence="4 8" id="KW-0808">Transferase</keyword>
<dbReference type="GO" id="GO:0005829">
    <property type="term" value="C:cytosol"/>
    <property type="evidence" value="ECO:0007669"/>
    <property type="project" value="TreeGrafter"/>
</dbReference>
<dbReference type="InterPro" id="IPR049943">
    <property type="entry name" value="Ser_HO-MeTrfase-like"/>
</dbReference>
<feature type="modified residue" description="N6-(pyridoxal phosphate)lysine" evidence="6">
    <location>
        <position position="139"/>
    </location>
</feature>
<dbReference type="SUPFAM" id="SSF53383">
    <property type="entry name" value="PLP-dependent transferases"/>
    <property type="match status" value="1"/>
</dbReference>
<dbReference type="InterPro" id="IPR015421">
    <property type="entry name" value="PyrdxlP-dep_Trfase_major"/>
</dbReference>
<reference evidence="8 9" key="1">
    <citation type="journal article" date="2016" name="Nat. Commun.">
        <title>Thousands of microbial genomes shed light on interconnected biogeochemical processes in an aquifer system.</title>
        <authorList>
            <person name="Anantharaman K."/>
            <person name="Brown C.T."/>
            <person name="Hug L.A."/>
            <person name="Sharon I."/>
            <person name="Castelle C.J."/>
            <person name="Probst A.J."/>
            <person name="Thomas B.C."/>
            <person name="Singh A."/>
            <person name="Wilkins M.J."/>
            <person name="Karaoz U."/>
            <person name="Brodie E.L."/>
            <person name="Williams K.H."/>
            <person name="Hubbard S.S."/>
            <person name="Banfield J.F."/>
        </authorList>
    </citation>
    <scope>NUCLEOTIDE SEQUENCE [LARGE SCALE GENOMIC DNA]</scope>
</reference>
<dbReference type="InterPro" id="IPR039429">
    <property type="entry name" value="SHMT-like_dom"/>
</dbReference>
<dbReference type="GO" id="GO:0004372">
    <property type="term" value="F:glycine hydroxymethyltransferase activity"/>
    <property type="evidence" value="ECO:0007669"/>
    <property type="project" value="InterPro"/>
</dbReference>
<feature type="non-terminal residue" evidence="8">
    <location>
        <position position="1"/>
    </location>
</feature>
<comment type="cofactor">
    <cofactor evidence="1 6">
        <name>pyridoxal 5'-phosphate</name>
        <dbReference type="ChEBI" id="CHEBI:597326"/>
    </cofactor>
</comment>
<dbReference type="Gene3D" id="3.40.640.10">
    <property type="entry name" value="Type I PLP-dependent aspartate aminotransferase-like (Major domain)"/>
    <property type="match status" value="1"/>
</dbReference>
<dbReference type="InterPro" id="IPR015422">
    <property type="entry name" value="PyrdxlP-dep_Trfase_small"/>
</dbReference>
<dbReference type="PIRSF" id="PIRSF000412">
    <property type="entry name" value="SHMT"/>
    <property type="match status" value="1"/>
</dbReference>
<name>A0A1F8CXZ6_9BACT</name>
<evidence type="ECO:0000256" key="2">
    <source>
        <dbReference type="ARBA" id="ARBA00006376"/>
    </source>
</evidence>
<evidence type="ECO:0000256" key="1">
    <source>
        <dbReference type="ARBA" id="ARBA00001933"/>
    </source>
</evidence>
<organism evidence="8 9">
    <name type="scientific">Candidatus Woesebacteria bacterium RIFOXYB1_FULL_40_26</name>
    <dbReference type="NCBI Taxonomy" id="1802539"/>
    <lineage>
        <taxon>Bacteria</taxon>
        <taxon>Candidatus Woeseibacteriota</taxon>
    </lineage>
</organism>
<evidence type="ECO:0000256" key="4">
    <source>
        <dbReference type="ARBA" id="ARBA00022679"/>
    </source>
</evidence>
<dbReference type="Gene3D" id="3.90.1150.10">
    <property type="entry name" value="Aspartate Aminotransferase, domain 1"/>
    <property type="match status" value="1"/>
</dbReference>
<dbReference type="GO" id="GO:0019264">
    <property type="term" value="P:glycine biosynthetic process from serine"/>
    <property type="evidence" value="ECO:0007669"/>
    <property type="project" value="InterPro"/>
</dbReference>
<accession>A0A1F8CXZ6</accession>
<dbReference type="GO" id="GO:0030170">
    <property type="term" value="F:pyridoxal phosphate binding"/>
    <property type="evidence" value="ECO:0007669"/>
    <property type="project" value="InterPro"/>
</dbReference>
<dbReference type="PANTHER" id="PTHR11680:SF35">
    <property type="entry name" value="SERINE HYDROXYMETHYLTRANSFERASE 1"/>
    <property type="match status" value="1"/>
</dbReference>
<dbReference type="NCBIfam" id="NF000586">
    <property type="entry name" value="PRK00011.1"/>
    <property type="match status" value="1"/>
</dbReference>
<dbReference type="InterPro" id="IPR001085">
    <property type="entry name" value="Ser_HO-MeTrfase"/>
</dbReference>
<dbReference type="InterPro" id="IPR019798">
    <property type="entry name" value="Ser_HO-MeTrfase_PLP_BS"/>
</dbReference>
<feature type="domain" description="Serine hydroxymethyltransferase-like" evidence="7">
    <location>
        <begin position="1"/>
        <end position="300"/>
    </location>
</feature>
<dbReference type="EMBL" id="MGHZ01000014">
    <property type="protein sequence ID" value="OGM81204.1"/>
    <property type="molecule type" value="Genomic_DNA"/>
</dbReference>
<dbReference type="InterPro" id="IPR015424">
    <property type="entry name" value="PyrdxlP-dep_Trfase"/>
</dbReference>
<protein>
    <submittedName>
        <fullName evidence="8">Serine hydroxymethyltransferase</fullName>
    </submittedName>
</protein>
<dbReference type="PROSITE" id="PS00096">
    <property type="entry name" value="SHMT"/>
    <property type="match status" value="1"/>
</dbReference>
<keyword evidence="3" id="KW-0554">One-carbon metabolism</keyword>
<dbReference type="AlphaFoldDB" id="A0A1F8CXZ6"/>
<comment type="caution">
    <text evidence="8">The sequence shown here is derived from an EMBL/GenBank/DDBJ whole genome shotgun (WGS) entry which is preliminary data.</text>
</comment>
<dbReference type="Proteomes" id="UP000178848">
    <property type="component" value="Unassembled WGS sequence"/>
</dbReference>
<keyword evidence="8" id="KW-0489">Methyltransferase</keyword>
<dbReference type="GO" id="GO:0035999">
    <property type="term" value="P:tetrahydrofolate interconversion"/>
    <property type="evidence" value="ECO:0007669"/>
    <property type="project" value="InterPro"/>
</dbReference>
<dbReference type="GO" id="GO:0008168">
    <property type="term" value="F:methyltransferase activity"/>
    <property type="evidence" value="ECO:0007669"/>
    <property type="project" value="UniProtKB-KW"/>
</dbReference>